<dbReference type="InterPro" id="IPR029063">
    <property type="entry name" value="SAM-dependent_MTases_sf"/>
</dbReference>
<dbReference type="GO" id="GO:0008168">
    <property type="term" value="F:methyltransferase activity"/>
    <property type="evidence" value="ECO:0007669"/>
    <property type="project" value="TreeGrafter"/>
</dbReference>
<evidence type="ECO:0000313" key="2">
    <source>
        <dbReference type="Proteomes" id="UP000188324"/>
    </source>
</evidence>
<dbReference type="CDD" id="cd02440">
    <property type="entry name" value="AdoMet_MTases"/>
    <property type="match status" value="1"/>
</dbReference>
<dbReference type="RefSeq" id="WP_218121576.1">
    <property type="nucleotide sequence ID" value="NZ_CP019605.1"/>
</dbReference>
<dbReference type="PANTHER" id="PTHR43591:SF24">
    <property type="entry name" value="2-METHOXY-6-POLYPRENYL-1,4-BENZOQUINOL METHYLASE, MITOCHONDRIAL"/>
    <property type="match status" value="1"/>
</dbReference>
<protein>
    <submittedName>
        <fullName evidence="1">Uncharacterized protein</fullName>
    </submittedName>
</protein>
<proteinExistence type="predicted"/>
<evidence type="ECO:0000313" key="1">
    <source>
        <dbReference type="EMBL" id="AQP45643.1"/>
    </source>
</evidence>
<dbReference type="EMBL" id="CP019605">
    <property type="protein sequence ID" value="AQP45643.1"/>
    <property type="molecule type" value="Genomic_DNA"/>
</dbReference>
<sequence length="237" mass="25953">MSATSDAFDRGAGRYDLMVSLNPGYHHELGRASRELSARLKGREGLSLIDLACGSGASTRTLVEATPPGTRITGIDASAGMLAEARSKPWPPEVRFTQASAGRLDVSAFGEHDGVQACYLLRNVPEQERDRAVDEIFSLLRPGGWAVFQEYSVRGNARATAVWSAVASAIIIPLGWIIDRNPDLYRYLHRSVLEFDDVATVADRLTRAGFVDVAHRTASGWQRGILHTFVCRKPKET</sequence>
<dbReference type="AlphaFoldDB" id="A0A1Q2CHU0"/>
<dbReference type="Pfam" id="PF01209">
    <property type="entry name" value="Ubie_methyltran"/>
    <property type="match status" value="1"/>
</dbReference>
<dbReference type="PANTHER" id="PTHR43591">
    <property type="entry name" value="METHYLTRANSFERASE"/>
    <property type="match status" value="1"/>
</dbReference>
<gene>
    <name evidence="1" type="ORF">RPIT_13180</name>
</gene>
<reference evidence="1 2" key="1">
    <citation type="journal article" date="2016" name="Int. J. Syst. Evol. Microbiol.">
        <title>Tessaracoccus flavus sp. nov., isolated from the drainage system of a lindane-producing factory.</title>
        <authorList>
            <person name="Kumari R."/>
            <person name="Singh P."/>
            <person name="Schumann P."/>
            <person name="Lal R."/>
        </authorList>
    </citation>
    <scope>NUCLEOTIDE SEQUENCE [LARGE SCALE GENOMIC DNA]</scope>
    <source>
        <strain evidence="1 2">RP1T</strain>
    </source>
</reference>
<dbReference type="KEGG" id="tfl:RPIT_13180"/>
<keyword evidence="2" id="KW-1185">Reference proteome</keyword>
<dbReference type="STRING" id="1610493.RPIT_13180"/>
<dbReference type="Proteomes" id="UP000188324">
    <property type="component" value="Chromosome"/>
</dbReference>
<organism evidence="1 2">
    <name type="scientific">Tessaracoccus flavus</name>
    <dbReference type="NCBI Taxonomy" id="1610493"/>
    <lineage>
        <taxon>Bacteria</taxon>
        <taxon>Bacillati</taxon>
        <taxon>Actinomycetota</taxon>
        <taxon>Actinomycetes</taxon>
        <taxon>Propionibacteriales</taxon>
        <taxon>Propionibacteriaceae</taxon>
        <taxon>Tessaracoccus</taxon>
    </lineage>
</organism>
<dbReference type="Gene3D" id="3.40.50.150">
    <property type="entry name" value="Vaccinia Virus protein VP39"/>
    <property type="match status" value="1"/>
</dbReference>
<dbReference type="SUPFAM" id="SSF53335">
    <property type="entry name" value="S-adenosyl-L-methionine-dependent methyltransferases"/>
    <property type="match status" value="1"/>
</dbReference>
<name>A0A1Q2CHU0_9ACTN</name>
<accession>A0A1Q2CHU0</accession>